<protein>
    <submittedName>
        <fullName evidence="1">Uncharacterized protein</fullName>
    </submittedName>
</protein>
<sequence length="175" mass="18638">MPLSVSAAHTASHPRRSKPGARVSLLVLLGALVMPSLGCPVSGNGGASNGPRSSYPPASVYEIDPQFAGEWDGDVDGLPGTLNIGELDDRSFFGSFVTHDNATEYTLLLEHSYVDTEDGGEVPSNRVTFTWQDGLGSRGKGWLLINREDTALTGSFGYGVATEGLGEWSFVRENF</sequence>
<gene>
    <name evidence="1" type="ORF">ENSA7_09120</name>
</gene>
<dbReference type="Proteomes" id="UP000238823">
    <property type="component" value="Unassembled WGS sequence"/>
</dbReference>
<evidence type="ECO:0000313" key="2">
    <source>
        <dbReference type="Proteomes" id="UP000238823"/>
    </source>
</evidence>
<reference evidence="1 2" key="1">
    <citation type="submission" date="2018-03" db="EMBL/GenBank/DDBJ databases">
        <title>Draft Genome Sequences of the Obligatory Marine Myxobacteria Enhygromyxa salina SWB007.</title>
        <authorList>
            <person name="Poehlein A."/>
            <person name="Moghaddam J.A."/>
            <person name="Harms H."/>
            <person name="Alanjari M."/>
            <person name="Koenig G.M."/>
            <person name="Daniel R."/>
            <person name="Schaeberle T.F."/>
        </authorList>
    </citation>
    <scope>NUCLEOTIDE SEQUENCE [LARGE SCALE GENOMIC DNA]</scope>
    <source>
        <strain evidence="1 2">SWB007</strain>
    </source>
</reference>
<proteinExistence type="predicted"/>
<accession>A0A2S9YWA6</accession>
<dbReference type="EMBL" id="PVNL01000026">
    <property type="protein sequence ID" value="PRQ09385.1"/>
    <property type="molecule type" value="Genomic_DNA"/>
</dbReference>
<dbReference type="AlphaFoldDB" id="A0A2S9YWA6"/>
<evidence type="ECO:0000313" key="1">
    <source>
        <dbReference type="EMBL" id="PRQ09385.1"/>
    </source>
</evidence>
<name>A0A2S9YWA6_9BACT</name>
<organism evidence="1 2">
    <name type="scientific">Enhygromyxa salina</name>
    <dbReference type="NCBI Taxonomy" id="215803"/>
    <lineage>
        <taxon>Bacteria</taxon>
        <taxon>Pseudomonadati</taxon>
        <taxon>Myxococcota</taxon>
        <taxon>Polyangia</taxon>
        <taxon>Nannocystales</taxon>
        <taxon>Nannocystaceae</taxon>
        <taxon>Enhygromyxa</taxon>
    </lineage>
</organism>
<comment type="caution">
    <text evidence="1">The sequence shown here is derived from an EMBL/GenBank/DDBJ whole genome shotgun (WGS) entry which is preliminary data.</text>
</comment>